<feature type="region of interest" description="Disordered" evidence="1">
    <location>
        <begin position="162"/>
        <end position="193"/>
    </location>
</feature>
<accession>A0A0G4F3L0</accession>
<feature type="compositionally biased region" description="Basic and acidic residues" evidence="1">
    <location>
        <begin position="599"/>
        <end position="614"/>
    </location>
</feature>
<evidence type="ECO:0000313" key="2">
    <source>
        <dbReference type="EMBL" id="CEM06414.1"/>
    </source>
</evidence>
<feature type="region of interest" description="Disordered" evidence="1">
    <location>
        <begin position="549"/>
        <end position="614"/>
    </location>
</feature>
<feature type="region of interest" description="Disordered" evidence="1">
    <location>
        <begin position="481"/>
        <end position="507"/>
    </location>
</feature>
<sequence length="668" mass="74474">MEGHRRVQPLPEFLEDPEPVLSPLLTTVLTTSATASDPSTEMIEGVLASFRFVPGLLSAPLLIVCDDCKVGGPADPPKEKKKRKKTKASVPEEREANSVKGKFAETGREGGVQEQDRFKYCYRRALVPGEEGKQAYLEYTRRLVELVSKEAADSFELEYPIQGSVQRQGRGGEGKGREDGEETSNTVGVGGHSSEMIREGTSEFGSHLQSKAEDRPAAAVTFYKSKRFPAGASVLKLEGWHGFALALKAALRFVRTPFVAVVQHDRPFVRPFSLRDLLRVMQTRQEEVKVVNCLNRSMLGHLERVVGRFNLGSKRTCVVGMAGGGSGGLHSKDILVPDFSKRAWDFVRDGLDGIAETGFHLRPLLHFLDSTHFASLEFYRDFVFAPDSQQKWGGTIEKGGFIEDKLGQRQLHELRLAGVLPKGKENERQVRKEEGPKSEQLPETQNSEETREDVMVEISKKLQDAHRRYGTWILSQPALPSEMEKVNDRRSPLSSNRPPLLSMKDEESSVAVAEENPEREVEWTTTIGIESCTIEGSLTDEEKGREALEAANRERGVTVEGDLEEKEKSSREKKSEEETDNSPIHSIEIPTEVPGPSHVPDEHRDGPSRIQGRVETEECIEKKHVSEGETQNDWAQKGILVVHIDGRDSKYMRARMVKIAEGCLVAQS</sequence>
<feature type="compositionally biased region" description="Low complexity" evidence="1">
    <location>
        <begin position="492"/>
        <end position="502"/>
    </location>
</feature>
<reference evidence="2" key="1">
    <citation type="submission" date="2014-11" db="EMBL/GenBank/DDBJ databases">
        <authorList>
            <person name="Otto D Thomas"/>
            <person name="Naeem Raeece"/>
        </authorList>
    </citation>
    <scope>NUCLEOTIDE SEQUENCE</scope>
</reference>
<dbReference type="VEuPathDB" id="CryptoDB:Cvel_2690"/>
<name>A0A0G4F3L0_9ALVE</name>
<dbReference type="AlphaFoldDB" id="A0A0G4F3L0"/>
<dbReference type="EMBL" id="CDMZ01000088">
    <property type="protein sequence ID" value="CEM06414.1"/>
    <property type="molecule type" value="Genomic_DNA"/>
</dbReference>
<organism evidence="2">
    <name type="scientific">Chromera velia CCMP2878</name>
    <dbReference type="NCBI Taxonomy" id="1169474"/>
    <lineage>
        <taxon>Eukaryota</taxon>
        <taxon>Sar</taxon>
        <taxon>Alveolata</taxon>
        <taxon>Colpodellida</taxon>
        <taxon>Chromeraceae</taxon>
        <taxon>Chromera</taxon>
    </lineage>
</organism>
<protein>
    <submittedName>
        <fullName evidence="2">Uncharacterized protein</fullName>
    </submittedName>
</protein>
<feature type="region of interest" description="Disordered" evidence="1">
    <location>
        <begin position="422"/>
        <end position="453"/>
    </location>
</feature>
<proteinExistence type="predicted"/>
<feature type="compositionally biased region" description="Basic and acidic residues" evidence="1">
    <location>
        <begin position="422"/>
        <end position="437"/>
    </location>
</feature>
<gene>
    <name evidence="2" type="ORF">Cvel_2690</name>
</gene>
<evidence type="ECO:0000256" key="1">
    <source>
        <dbReference type="SAM" id="MobiDB-lite"/>
    </source>
</evidence>
<feature type="compositionally biased region" description="Basic and acidic residues" evidence="1">
    <location>
        <begin position="482"/>
        <end position="491"/>
    </location>
</feature>
<feature type="region of interest" description="Disordered" evidence="1">
    <location>
        <begin position="73"/>
        <end position="98"/>
    </location>
</feature>
<feature type="compositionally biased region" description="Basic and acidic residues" evidence="1">
    <location>
        <begin position="565"/>
        <end position="576"/>
    </location>
</feature>